<protein>
    <submittedName>
        <fullName evidence="3">MerR family transcriptional regulator</fullName>
    </submittedName>
</protein>
<feature type="domain" description="HTH merR-type" evidence="2">
    <location>
        <begin position="7"/>
        <end position="76"/>
    </location>
</feature>
<dbReference type="PANTHER" id="PTHR30204">
    <property type="entry name" value="REDOX-CYCLING DRUG-SENSING TRANSCRIPTIONAL ACTIVATOR SOXR"/>
    <property type="match status" value="1"/>
</dbReference>
<evidence type="ECO:0000259" key="2">
    <source>
        <dbReference type="PROSITE" id="PS50937"/>
    </source>
</evidence>
<evidence type="ECO:0000313" key="4">
    <source>
        <dbReference type="Proteomes" id="UP000663929"/>
    </source>
</evidence>
<dbReference type="InterPro" id="IPR000551">
    <property type="entry name" value="MerR-type_HTH_dom"/>
</dbReference>
<keyword evidence="1" id="KW-0238">DNA-binding</keyword>
<dbReference type="Pfam" id="PF13411">
    <property type="entry name" value="MerR_1"/>
    <property type="match status" value="1"/>
</dbReference>
<dbReference type="SUPFAM" id="SSF46955">
    <property type="entry name" value="Putative DNA-binding domain"/>
    <property type="match status" value="1"/>
</dbReference>
<organism evidence="3 4">
    <name type="scientific">Sulfidibacter corallicola</name>
    <dbReference type="NCBI Taxonomy" id="2818388"/>
    <lineage>
        <taxon>Bacteria</taxon>
        <taxon>Pseudomonadati</taxon>
        <taxon>Acidobacteriota</taxon>
        <taxon>Holophagae</taxon>
        <taxon>Acanthopleuribacterales</taxon>
        <taxon>Acanthopleuribacteraceae</taxon>
        <taxon>Sulfidibacter</taxon>
    </lineage>
</organism>
<dbReference type="InterPro" id="IPR009061">
    <property type="entry name" value="DNA-bd_dom_put_sf"/>
</dbReference>
<gene>
    <name evidence="3" type="ORF">J3U87_22000</name>
</gene>
<accession>A0A8A4TE81</accession>
<dbReference type="PROSITE" id="PS50937">
    <property type="entry name" value="HTH_MERR_2"/>
    <property type="match status" value="1"/>
</dbReference>
<proteinExistence type="predicted"/>
<dbReference type="EMBL" id="CP071793">
    <property type="protein sequence ID" value="QTD48266.1"/>
    <property type="molecule type" value="Genomic_DNA"/>
</dbReference>
<keyword evidence="4" id="KW-1185">Reference proteome</keyword>
<dbReference type="RefSeq" id="WP_237377923.1">
    <property type="nucleotide sequence ID" value="NZ_CP071793.1"/>
</dbReference>
<sequence length="185" mass="21141">MEGLGTTYTVSVLARKFGLSRTTLLYYDKIGLLRPSRRQENGYRAYDAGDAARLAQICAYRRYGLNLADIGRILDHRGSDAKQVLARRFEELGVQIQELREQQRQILSLMGSEHLERTDLVMSKADWTALMRAAGFSDADMFAWHVRFEHQAPEQHLKFLKFLCIPDEEIHQIRAWSAAGAKPDG</sequence>
<dbReference type="GO" id="GO:0003677">
    <property type="term" value="F:DNA binding"/>
    <property type="evidence" value="ECO:0007669"/>
    <property type="project" value="UniProtKB-KW"/>
</dbReference>
<reference evidence="3" key="1">
    <citation type="submission" date="2021-03" db="EMBL/GenBank/DDBJ databases">
        <title>Acanthopleuribacteraceae sp. M133.</title>
        <authorList>
            <person name="Wang G."/>
        </authorList>
    </citation>
    <scope>NUCLEOTIDE SEQUENCE</scope>
    <source>
        <strain evidence="3">M133</strain>
    </source>
</reference>
<dbReference type="KEGG" id="scor:J3U87_22000"/>
<dbReference type="Gene3D" id="1.10.1660.10">
    <property type="match status" value="1"/>
</dbReference>
<dbReference type="GO" id="GO:0003700">
    <property type="term" value="F:DNA-binding transcription factor activity"/>
    <property type="evidence" value="ECO:0007669"/>
    <property type="project" value="InterPro"/>
</dbReference>
<evidence type="ECO:0000313" key="3">
    <source>
        <dbReference type="EMBL" id="QTD48266.1"/>
    </source>
</evidence>
<dbReference type="AlphaFoldDB" id="A0A8A4TE81"/>
<evidence type="ECO:0000256" key="1">
    <source>
        <dbReference type="ARBA" id="ARBA00023125"/>
    </source>
</evidence>
<dbReference type="Proteomes" id="UP000663929">
    <property type="component" value="Chromosome"/>
</dbReference>
<name>A0A8A4TE81_SULCO</name>
<dbReference type="SMART" id="SM00422">
    <property type="entry name" value="HTH_MERR"/>
    <property type="match status" value="1"/>
</dbReference>
<dbReference type="PANTHER" id="PTHR30204:SF90">
    <property type="entry name" value="HTH-TYPE TRANSCRIPTIONAL ACTIVATOR MTA"/>
    <property type="match status" value="1"/>
</dbReference>
<dbReference type="InterPro" id="IPR047057">
    <property type="entry name" value="MerR_fam"/>
</dbReference>